<dbReference type="Proteomes" id="UP000194873">
    <property type="component" value="Unassembled WGS sequence"/>
</dbReference>
<dbReference type="SUPFAM" id="SSF55729">
    <property type="entry name" value="Acyl-CoA N-acyltransferases (Nat)"/>
    <property type="match status" value="1"/>
</dbReference>
<accession>A0A243WG67</accession>
<keyword evidence="6" id="KW-1185">Reference proteome</keyword>
<dbReference type="PANTHER" id="PTHR43792:SF8">
    <property type="entry name" value="[RIBOSOMAL PROTEIN US5]-ALANINE N-ACETYLTRANSFERASE"/>
    <property type="match status" value="1"/>
</dbReference>
<evidence type="ECO:0000256" key="1">
    <source>
        <dbReference type="ARBA" id="ARBA00022679"/>
    </source>
</evidence>
<dbReference type="InterPro" id="IPR000182">
    <property type="entry name" value="GNAT_dom"/>
</dbReference>
<feature type="domain" description="N-acetyltransferase" evidence="4">
    <location>
        <begin position="17"/>
        <end position="166"/>
    </location>
</feature>
<name>A0A243WG67_9BACT</name>
<dbReference type="InterPro" id="IPR016181">
    <property type="entry name" value="Acyl_CoA_acyltransferase"/>
</dbReference>
<sequence>MRPDVFPFFPELRTAQLRLRALVPADLDAVQPITFYDGQPAATREQAERMLAHIEQDYHNGQTIHWAVALANTNTLVGTCGFYRGFADAHGEIGYVLRSDYRSRGLMTEAVRAACVFGFEQLALQQIEAYTEPDNGASQRLLTRVGFTPTDPVVPELRCYVLRPDNLERV</sequence>
<dbReference type="PANTHER" id="PTHR43792">
    <property type="entry name" value="GNAT FAMILY, PUTATIVE (AFU_ORTHOLOGUE AFUA_3G00765)-RELATED-RELATED"/>
    <property type="match status" value="1"/>
</dbReference>
<evidence type="ECO:0000313" key="6">
    <source>
        <dbReference type="Proteomes" id="UP000194873"/>
    </source>
</evidence>
<proteinExistence type="inferred from homology"/>
<dbReference type="PROSITE" id="PS51186">
    <property type="entry name" value="GNAT"/>
    <property type="match status" value="1"/>
</dbReference>
<protein>
    <recommendedName>
        <fullName evidence="4">N-acetyltransferase domain-containing protein</fullName>
    </recommendedName>
</protein>
<evidence type="ECO:0000313" key="5">
    <source>
        <dbReference type="EMBL" id="OUJ74538.1"/>
    </source>
</evidence>
<comment type="caution">
    <text evidence="5">The sequence shown here is derived from an EMBL/GenBank/DDBJ whole genome shotgun (WGS) entry which is preliminary data.</text>
</comment>
<dbReference type="AlphaFoldDB" id="A0A243WG67"/>
<dbReference type="Pfam" id="PF13302">
    <property type="entry name" value="Acetyltransf_3"/>
    <property type="match status" value="1"/>
</dbReference>
<dbReference type="GO" id="GO:0016747">
    <property type="term" value="F:acyltransferase activity, transferring groups other than amino-acyl groups"/>
    <property type="evidence" value="ECO:0007669"/>
    <property type="project" value="InterPro"/>
</dbReference>
<dbReference type="OrthoDB" id="9811523at2"/>
<dbReference type="RefSeq" id="WP_086593337.1">
    <property type="nucleotide sequence ID" value="NZ_MTSE01000003.1"/>
</dbReference>
<dbReference type="Gene3D" id="3.40.630.30">
    <property type="match status" value="1"/>
</dbReference>
<dbReference type="EMBL" id="MTSE01000003">
    <property type="protein sequence ID" value="OUJ74538.1"/>
    <property type="molecule type" value="Genomic_DNA"/>
</dbReference>
<comment type="similarity">
    <text evidence="3">Belongs to the acetyltransferase family. RimJ subfamily.</text>
</comment>
<reference evidence="5 6" key="1">
    <citation type="submission" date="2017-01" db="EMBL/GenBank/DDBJ databases">
        <title>A new Hymenobacter.</title>
        <authorList>
            <person name="Liang Y."/>
            <person name="Feng F."/>
        </authorList>
    </citation>
    <scope>NUCLEOTIDE SEQUENCE [LARGE SCALE GENOMIC DNA]</scope>
    <source>
        <strain evidence="5">MIMBbqt21</strain>
    </source>
</reference>
<keyword evidence="1" id="KW-0808">Transferase</keyword>
<evidence type="ECO:0000256" key="3">
    <source>
        <dbReference type="ARBA" id="ARBA00038502"/>
    </source>
</evidence>
<keyword evidence="2" id="KW-0012">Acyltransferase</keyword>
<dbReference type="InterPro" id="IPR051531">
    <property type="entry name" value="N-acetyltransferase"/>
</dbReference>
<evidence type="ECO:0000256" key="2">
    <source>
        <dbReference type="ARBA" id="ARBA00023315"/>
    </source>
</evidence>
<evidence type="ECO:0000259" key="4">
    <source>
        <dbReference type="PROSITE" id="PS51186"/>
    </source>
</evidence>
<organism evidence="5 6">
    <name type="scientific">Hymenobacter crusticola</name>
    <dbReference type="NCBI Taxonomy" id="1770526"/>
    <lineage>
        <taxon>Bacteria</taxon>
        <taxon>Pseudomonadati</taxon>
        <taxon>Bacteroidota</taxon>
        <taxon>Cytophagia</taxon>
        <taxon>Cytophagales</taxon>
        <taxon>Hymenobacteraceae</taxon>
        <taxon>Hymenobacter</taxon>
    </lineage>
</organism>
<gene>
    <name evidence="5" type="ORF">BXP70_07090</name>
</gene>